<feature type="region of interest" description="Disordered" evidence="1">
    <location>
        <begin position="33"/>
        <end position="52"/>
    </location>
</feature>
<organism evidence="2 3">
    <name type="scientific">Turnera subulata</name>
    <dbReference type="NCBI Taxonomy" id="218843"/>
    <lineage>
        <taxon>Eukaryota</taxon>
        <taxon>Viridiplantae</taxon>
        <taxon>Streptophyta</taxon>
        <taxon>Embryophyta</taxon>
        <taxon>Tracheophyta</taxon>
        <taxon>Spermatophyta</taxon>
        <taxon>Magnoliopsida</taxon>
        <taxon>eudicotyledons</taxon>
        <taxon>Gunneridae</taxon>
        <taxon>Pentapetalae</taxon>
        <taxon>rosids</taxon>
        <taxon>fabids</taxon>
        <taxon>Malpighiales</taxon>
        <taxon>Passifloraceae</taxon>
        <taxon>Turnera</taxon>
    </lineage>
</organism>
<gene>
    <name evidence="2" type="ORF">Tsubulata_008859</name>
</gene>
<reference evidence="2" key="1">
    <citation type="submission" date="2022-02" db="EMBL/GenBank/DDBJ databases">
        <authorList>
            <person name="Henning P.M."/>
            <person name="McCubbin A.G."/>
            <person name="Shore J.S."/>
        </authorList>
    </citation>
    <scope>NUCLEOTIDE SEQUENCE</scope>
    <source>
        <strain evidence="2">F60SS</strain>
        <tissue evidence="2">Leaves</tissue>
    </source>
</reference>
<sequence>MSIEALAMAGVDYAECRIDLELWENQELEQPPQHLIADQQSPGVEKERKNKDGQLCEAHGLHWDRQGVSTFNRKAAV</sequence>
<dbReference type="OrthoDB" id="1719622at2759"/>
<keyword evidence="3" id="KW-1185">Reference proteome</keyword>
<evidence type="ECO:0000313" key="3">
    <source>
        <dbReference type="Proteomes" id="UP001141552"/>
    </source>
</evidence>
<evidence type="ECO:0000256" key="1">
    <source>
        <dbReference type="SAM" id="MobiDB-lite"/>
    </source>
</evidence>
<dbReference type="Proteomes" id="UP001141552">
    <property type="component" value="Unassembled WGS sequence"/>
</dbReference>
<name>A0A9Q0J0U2_9ROSI</name>
<comment type="caution">
    <text evidence="2">The sequence shown here is derived from an EMBL/GenBank/DDBJ whole genome shotgun (WGS) entry which is preliminary data.</text>
</comment>
<dbReference type="EMBL" id="JAKUCV010007264">
    <property type="protein sequence ID" value="KAJ4824114.1"/>
    <property type="molecule type" value="Genomic_DNA"/>
</dbReference>
<reference evidence="2" key="2">
    <citation type="journal article" date="2023" name="Plants (Basel)">
        <title>Annotation of the Turnera subulata (Passifloraceae) Draft Genome Reveals the S-Locus Evolved after the Divergence of Turneroideae from Passifloroideae in a Stepwise Manner.</title>
        <authorList>
            <person name="Henning P.M."/>
            <person name="Roalson E.H."/>
            <person name="Mir W."/>
            <person name="McCubbin A.G."/>
            <person name="Shore J.S."/>
        </authorList>
    </citation>
    <scope>NUCLEOTIDE SEQUENCE</scope>
    <source>
        <strain evidence="2">F60SS</strain>
    </source>
</reference>
<evidence type="ECO:0000313" key="2">
    <source>
        <dbReference type="EMBL" id="KAJ4824114.1"/>
    </source>
</evidence>
<protein>
    <submittedName>
        <fullName evidence="2">Uncharacterized protein</fullName>
    </submittedName>
</protein>
<proteinExistence type="predicted"/>
<accession>A0A9Q0J0U2</accession>
<dbReference type="AlphaFoldDB" id="A0A9Q0J0U2"/>